<protein>
    <submittedName>
        <fullName evidence="2">Uncharacterized protein</fullName>
    </submittedName>
</protein>
<dbReference type="RefSeq" id="WP_249700022.1">
    <property type="nucleotide sequence ID" value="NZ_JAMFLX010000016.1"/>
</dbReference>
<dbReference type="EMBL" id="JAMFLX010000016">
    <property type="protein sequence ID" value="MCL6270741.1"/>
    <property type="molecule type" value="Genomic_DNA"/>
</dbReference>
<dbReference type="Proteomes" id="UP001203338">
    <property type="component" value="Unassembled WGS sequence"/>
</dbReference>
<keyword evidence="3" id="KW-1185">Reference proteome</keyword>
<feature type="chain" id="PRO_5046077995" evidence="1">
    <location>
        <begin position="24"/>
        <end position="115"/>
    </location>
</feature>
<evidence type="ECO:0000313" key="2">
    <source>
        <dbReference type="EMBL" id="MCL6270741.1"/>
    </source>
</evidence>
<gene>
    <name evidence="2" type="ORF">M3P05_12485</name>
</gene>
<name>A0ABT0PHK7_9GAMM</name>
<comment type="caution">
    <text evidence="2">The sequence shown here is derived from an EMBL/GenBank/DDBJ whole genome shotgun (WGS) entry which is preliminary data.</text>
</comment>
<evidence type="ECO:0000256" key="1">
    <source>
        <dbReference type="SAM" id="SignalP"/>
    </source>
</evidence>
<sequence length="115" mass="12794">MKNICLCKIYLVLLVIFSPSVFAGWQSGKITGYIPYSVDNKEVLIFRIVNNVGGGCNNTTRFAISDDNIRYQSTFAAILTAFSSNKMIRVNYTESCNAWGNSWDANFICVGDIPC</sequence>
<organism evidence="2 3">
    <name type="scientific">Parendozoicomonas callyspongiae</name>
    <dbReference type="NCBI Taxonomy" id="2942213"/>
    <lineage>
        <taxon>Bacteria</taxon>
        <taxon>Pseudomonadati</taxon>
        <taxon>Pseudomonadota</taxon>
        <taxon>Gammaproteobacteria</taxon>
        <taxon>Oceanospirillales</taxon>
        <taxon>Endozoicomonadaceae</taxon>
        <taxon>Parendozoicomonas</taxon>
    </lineage>
</organism>
<evidence type="ECO:0000313" key="3">
    <source>
        <dbReference type="Proteomes" id="UP001203338"/>
    </source>
</evidence>
<accession>A0ABT0PHK7</accession>
<keyword evidence="1" id="KW-0732">Signal</keyword>
<feature type="signal peptide" evidence="1">
    <location>
        <begin position="1"/>
        <end position="23"/>
    </location>
</feature>
<proteinExistence type="predicted"/>
<reference evidence="2 3" key="1">
    <citation type="submission" date="2022-05" db="EMBL/GenBank/DDBJ databases">
        <authorList>
            <person name="Park J.-S."/>
        </authorList>
    </citation>
    <scope>NUCLEOTIDE SEQUENCE [LARGE SCALE GENOMIC DNA]</scope>
    <source>
        <strain evidence="2 3">2012CJ34-2</strain>
    </source>
</reference>